<proteinExistence type="inferred from homology"/>
<feature type="binding site" evidence="13">
    <location>
        <begin position="200"/>
        <end position="202"/>
    </location>
    <ligand>
        <name>ATP</name>
        <dbReference type="ChEBI" id="CHEBI:30616"/>
    </ligand>
</feature>
<dbReference type="EC" id="6.3.1.2" evidence="3 18"/>
<evidence type="ECO:0000256" key="7">
    <source>
        <dbReference type="ARBA" id="ARBA00022723"/>
    </source>
</evidence>
<evidence type="ECO:0000256" key="6">
    <source>
        <dbReference type="ARBA" id="ARBA00022598"/>
    </source>
</evidence>
<dbReference type="GO" id="GO:0006542">
    <property type="term" value="P:glutamine biosynthetic process"/>
    <property type="evidence" value="ECO:0007669"/>
    <property type="project" value="InterPro"/>
</dbReference>
<dbReference type="AlphaFoldDB" id="A0A0E4C8L4"/>
<evidence type="ECO:0000256" key="3">
    <source>
        <dbReference type="ARBA" id="ARBA00012937"/>
    </source>
</evidence>
<dbReference type="Pfam" id="PF00120">
    <property type="entry name" value="Gln-synt_C"/>
    <property type="match status" value="1"/>
</dbReference>
<reference evidence="21 22" key="1">
    <citation type="submission" date="2015-03" db="EMBL/GenBank/DDBJ databases">
        <authorList>
            <person name="Murphy D."/>
        </authorList>
    </citation>
    <scope>NUCLEOTIDE SEQUENCE [LARGE SCALE GENOMIC DNA]</scope>
    <source>
        <strain evidence="21 22">OL-4</strain>
    </source>
</reference>
<dbReference type="PROSITE" id="PS51986">
    <property type="entry name" value="GS_BETA_GRASP"/>
    <property type="match status" value="1"/>
</dbReference>
<dbReference type="PANTHER" id="PTHR43785">
    <property type="entry name" value="GAMMA-GLUTAMYLPUTRESCINE SYNTHETASE"/>
    <property type="match status" value="1"/>
</dbReference>
<feature type="modified residue" description="O-AMP-tyrosine" evidence="15">
    <location>
        <position position="375"/>
    </location>
</feature>
<dbReference type="InterPro" id="IPR008146">
    <property type="entry name" value="Gln_synth_cat_dom"/>
</dbReference>
<dbReference type="GO" id="GO:0004356">
    <property type="term" value="F:glutamine synthetase activity"/>
    <property type="evidence" value="ECO:0007669"/>
    <property type="project" value="UniProtKB-EC"/>
</dbReference>
<evidence type="ECO:0000256" key="13">
    <source>
        <dbReference type="PIRSR" id="PIRSR604809-2"/>
    </source>
</evidence>
<feature type="binding site" evidence="13">
    <location>
        <position position="318"/>
    </location>
    <ligand>
        <name>ATP</name>
        <dbReference type="ChEBI" id="CHEBI:30616"/>
    </ligand>
</feature>
<dbReference type="STRING" id="690567.1445"/>
<name>A0A0E4C8L4_9FIRM</name>
<dbReference type="InterPro" id="IPR014746">
    <property type="entry name" value="Gln_synth/guanido_kin_cat_dom"/>
</dbReference>
<feature type="binding site" evidence="14">
    <location>
        <position position="135"/>
    </location>
    <ligand>
        <name>Mg(2+)</name>
        <dbReference type="ChEBI" id="CHEBI:18420"/>
        <label>2</label>
    </ligand>
</feature>
<comment type="similarity">
    <text evidence="2 16 17">Belongs to the glutamine synthetase family.</text>
</comment>
<evidence type="ECO:0000259" key="20">
    <source>
        <dbReference type="PROSITE" id="PS51987"/>
    </source>
</evidence>
<evidence type="ECO:0000256" key="1">
    <source>
        <dbReference type="ARBA" id="ARBA00004496"/>
    </source>
</evidence>
<dbReference type="PROSITE" id="PS00181">
    <property type="entry name" value="GLNA_ATP"/>
    <property type="match status" value="1"/>
</dbReference>
<evidence type="ECO:0000256" key="4">
    <source>
        <dbReference type="ARBA" id="ARBA00021364"/>
    </source>
</evidence>
<dbReference type="GO" id="GO:0046872">
    <property type="term" value="F:metal ion binding"/>
    <property type="evidence" value="ECO:0007669"/>
    <property type="project" value="UniProtKB-KW"/>
</dbReference>
<evidence type="ECO:0000313" key="21">
    <source>
        <dbReference type="EMBL" id="CFX56158.1"/>
    </source>
</evidence>
<feature type="binding site" evidence="14">
    <location>
        <position position="190"/>
    </location>
    <ligand>
        <name>Mg(2+)</name>
        <dbReference type="ChEBI" id="CHEBI:18420"/>
        <label>1</label>
    </ligand>
</feature>
<dbReference type="InterPro" id="IPR027302">
    <property type="entry name" value="Gln_synth_N_conserv_site"/>
</dbReference>
<keyword evidence="5" id="KW-0963">Cytoplasm</keyword>
<evidence type="ECO:0000256" key="17">
    <source>
        <dbReference type="RuleBase" id="RU000384"/>
    </source>
</evidence>
<evidence type="ECO:0000259" key="19">
    <source>
        <dbReference type="PROSITE" id="PS51986"/>
    </source>
</evidence>
<dbReference type="Proteomes" id="UP000045545">
    <property type="component" value="Unassembled WGS sequence"/>
</dbReference>
<sequence length="446" mass="50087">MIKDKKLEVMEKVRDNGVRFIRLQFTDIGGILKNVAIPVSQLDKALDGELMFDGSSISGFTEIEESDMYLVPDPDTFTIFPWRPSNGAVARLICDVYTPHPNHAPFIGDPRTNLKRIIKEAADMGFVMNAGPEGEFFLFLVDEQGHPALNTQDMAGYFDLAPVDLGEDARRDMVCTLEDMGFEIEASHHEVAPGQHEIDFKYGPVDKIADDIQTYKLVVRSIAERHGLHATFMAKPIAGINGSGMHTHQSLFNLQGENVFYAPDKPYQLSDLARWYMGGIMKHARALTAITNPTINSYKRLVPGYEAPVYIAWSEKNRSCLIRVPAKRGLSTRIEVRHPDPTCNPYLAMAVMLAAGLDGVKNQIEPPAPVDANIYHMTQQERDRAGIASLPGSLLEALAELEKDEVIKDALGEHILSHFLATKKAEWERYRLEVHPWEINEYLRLF</sequence>
<dbReference type="Gene3D" id="3.30.590.10">
    <property type="entry name" value="Glutamine synthetase/guanido kinase, catalytic domain"/>
    <property type="match status" value="1"/>
</dbReference>
<dbReference type="PROSITE" id="PS00180">
    <property type="entry name" value="GLNA_1"/>
    <property type="match status" value="1"/>
</dbReference>
<evidence type="ECO:0000256" key="8">
    <source>
        <dbReference type="ARBA" id="ARBA00022741"/>
    </source>
</evidence>
<dbReference type="Gene3D" id="3.10.20.70">
    <property type="entry name" value="Glutamine synthetase, N-terminal domain"/>
    <property type="match status" value="1"/>
</dbReference>
<feature type="binding site" evidence="13">
    <location>
        <begin position="248"/>
        <end position="250"/>
    </location>
    <ligand>
        <name>ATP</name>
        <dbReference type="ChEBI" id="CHEBI:30616"/>
    </ligand>
</feature>
<comment type="catalytic activity">
    <reaction evidence="11 18">
        <text>L-glutamate + NH4(+) + ATP = L-glutamine + ADP + phosphate + H(+)</text>
        <dbReference type="Rhea" id="RHEA:16169"/>
        <dbReference type="ChEBI" id="CHEBI:15378"/>
        <dbReference type="ChEBI" id="CHEBI:28938"/>
        <dbReference type="ChEBI" id="CHEBI:29985"/>
        <dbReference type="ChEBI" id="CHEBI:30616"/>
        <dbReference type="ChEBI" id="CHEBI:43474"/>
        <dbReference type="ChEBI" id="CHEBI:58359"/>
        <dbReference type="ChEBI" id="CHEBI:456216"/>
        <dbReference type="EC" id="6.3.1.2"/>
    </reaction>
</comment>
<dbReference type="PROSITE" id="PS51987">
    <property type="entry name" value="GS_CATALYTIC"/>
    <property type="match status" value="1"/>
</dbReference>
<keyword evidence="6 18" id="KW-0436">Ligase</keyword>
<evidence type="ECO:0000256" key="5">
    <source>
        <dbReference type="ARBA" id="ARBA00022490"/>
    </source>
</evidence>
<evidence type="ECO:0000256" key="12">
    <source>
        <dbReference type="PIRSR" id="PIRSR604809-1"/>
    </source>
</evidence>
<feature type="binding site" evidence="12">
    <location>
        <position position="318"/>
    </location>
    <ligand>
        <name>L-glutamate</name>
        <dbReference type="ChEBI" id="CHEBI:29985"/>
    </ligand>
</feature>
<keyword evidence="8 13" id="KW-0547">Nucleotide-binding</keyword>
<feature type="binding site" evidence="14">
    <location>
        <position position="335"/>
    </location>
    <ligand>
        <name>Mg(2+)</name>
        <dbReference type="ChEBI" id="CHEBI:18420"/>
        <label>1</label>
    </ligand>
</feature>
<evidence type="ECO:0000256" key="16">
    <source>
        <dbReference type="PROSITE-ProRule" id="PRU01330"/>
    </source>
</evidence>
<dbReference type="OrthoDB" id="9807095at2"/>
<feature type="binding site" evidence="14">
    <location>
        <position position="133"/>
    </location>
    <ligand>
        <name>Mg(2+)</name>
        <dbReference type="ChEBI" id="CHEBI:18420"/>
        <label>1</label>
    </ligand>
</feature>
<feature type="binding site" evidence="12">
    <location>
        <begin position="241"/>
        <end position="242"/>
    </location>
    <ligand>
        <name>L-glutamate</name>
        <dbReference type="ChEBI" id="CHEBI:29985"/>
    </ligand>
</feature>
<feature type="domain" description="GS beta-grasp" evidence="19">
    <location>
        <begin position="16"/>
        <end position="101"/>
    </location>
</feature>
<keyword evidence="7 14" id="KW-0479">Metal-binding</keyword>
<dbReference type="InterPro" id="IPR036651">
    <property type="entry name" value="Gln_synt_N_sf"/>
</dbReference>
<accession>A0A0E4C8L4</accession>
<keyword evidence="9 13" id="KW-0067">ATP-binding</keyword>
<dbReference type="RefSeq" id="WP_046497074.1">
    <property type="nucleotide sequence ID" value="NZ_CGIH01000026.1"/>
</dbReference>
<protein>
    <recommendedName>
        <fullName evidence="4 18">Glutamine synthetase</fullName>
        <ecNumber evidence="3 18">6.3.1.2</ecNumber>
    </recommendedName>
</protein>
<dbReference type="SUPFAM" id="SSF55931">
    <property type="entry name" value="Glutamine synthetase/guanido kinase"/>
    <property type="match status" value="1"/>
</dbReference>
<dbReference type="GO" id="GO:0005737">
    <property type="term" value="C:cytoplasm"/>
    <property type="evidence" value="ECO:0007669"/>
    <property type="project" value="UniProtKB-SubCell"/>
</dbReference>
<feature type="binding site" evidence="12">
    <location>
        <position position="300"/>
    </location>
    <ligand>
        <name>L-glutamate</name>
        <dbReference type="ChEBI" id="CHEBI:29985"/>
    </ligand>
</feature>
<feature type="binding site" evidence="12">
    <location>
        <position position="306"/>
    </location>
    <ligand>
        <name>L-glutamate</name>
        <dbReference type="ChEBI" id="CHEBI:29985"/>
    </ligand>
</feature>
<feature type="binding site" evidence="14">
    <location>
        <position position="197"/>
    </location>
    <ligand>
        <name>Mg(2+)</name>
        <dbReference type="ChEBI" id="CHEBI:18420"/>
        <label>1</label>
    </ligand>
</feature>
<evidence type="ECO:0000256" key="11">
    <source>
        <dbReference type="ARBA" id="ARBA00049436"/>
    </source>
</evidence>
<gene>
    <name evidence="21" type="ORF">1445</name>
</gene>
<evidence type="ECO:0000256" key="9">
    <source>
        <dbReference type="ARBA" id="ARBA00022840"/>
    </source>
</evidence>
<dbReference type="Pfam" id="PF03951">
    <property type="entry name" value="Gln-synt_N"/>
    <property type="match status" value="1"/>
</dbReference>
<dbReference type="FunFam" id="3.30.590.10:FF:000003">
    <property type="entry name" value="Glutamine synthetase 2"/>
    <property type="match status" value="1"/>
</dbReference>
<dbReference type="SUPFAM" id="SSF54368">
    <property type="entry name" value="Glutamine synthetase, N-terminal domain"/>
    <property type="match status" value="1"/>
</dbReference>
<evidence type="ECO:0000256" key="2">
    <source>
        <dbReference type="ARBA" id="ARBA00009897"/>
    </source>
</evidence>
<dbReference type="EMBL" id="CGIH01000026">
    <property type="protein sequence ID" value="CFX56158.1"/>
    <property type="molecule type" value="Genomic_DNA"/>
</dbReference>
<comment type="subcellular location">
    <subcellularLocation>
        <location evidence="1">Cytoplasm</location>
    </subcellularLocation>
</comment>
<dbReference type="InterPro" id="IPR027303">
    <property type="entry name" value="Gln_synth_gly_rich_site"/>
</dbReference>
<keyword evidence="10 14" id="KW-0460">Magnesium</keyword>
<evidence type="ECO:0000256" key="15">
    <source>
        <dbReference type="PIRSR" id="PIRSR604809-50"/>
    </source>
</evidence>
<feature type="binding site" evidence="14">
    <location>
        <position position="246"/>
    </location>
    <ligand>
        <name>Mg(2+)</name>
        <dbReference type="ChEBI" id="CHEBI:18420"/>
        <label>1</label>
    </ligand>
</feature>
<evidence type="ECO:0000313" key="22">
    <source>
        <dbReference type="Proteomes" id="UP000045545"/>
    </source>
</evidence>
<dbReference type="NCBIfam" id="TIGR00653">
    <property type="entry name" value="GlnA"/>
    <property type="match status" value="1"/>
</dbReference>
<keyword evidence="15" id="KW-0597">Phosphoprotein</keyword>
<comment type="cofactor">
    <cofactor evidence="14">
        <name>Mg(2+)</name>
        <dbReference type="ChEBI" id="CHEBI:18420"/>
    </cofactor>
    <text evidence="14">Binds 2 Mg(2+) ions per subunit.</text>
</comment>
<organism evidence="21 22">
    <name type="scientific">Syntrophomonas zehnderi OL-4</name>
    <dbReference type="NCBI Taxonomy" id="690567"/>
    <lineage>
        <taxon>Bacteria</taxon>
        <taxon>Bacillati</taxon>
        <taxon>Bacillota</taxon>
        <taxon>Clostridia</taxon>
        <taxon>Eubacteriales</taxon>
        <taxon>Syntrophomonadaceae</taxon>
        <taxon>Syntrophomonas</taxon>
    </lineage>
</organism>
<dbReference type="PANTHER" id="PTHR43785:SF12">
    <property type="entry name" value="TYPE-1 GLUTAMINE SYNTHETASE 2"/>
    <property type="match status" value="1"/>
</dbReference>
<feature type="binding site" evidence="12">
    <location>
        <position position="337"/>
    </location>
    <ligand>
        <name>L-glutamate</name>
        <dbReference type="ChEBI" id="CHEBI:29985"/>
    </ligand>
</feature>
<dbReference type="GO" id="GO:0005524">
    <property type="term" value="F:ATP binding"/>
    <property type="evidence" value="ECO:0007669"/>
    <property type="project" value="UniProtKB-KW"/>
</dbReference>
<feature type="domain" description="GS catalytic" evidence="20">
    <location>
        <begin position="110"/>
        <end position="446"/>
    </location>
</feature>
<evidence type="ECO:0000256" key="14">
    <source>
        <dbReference type="PIRSR" id="PIRSR604809-3"/>
    </source>
</evidence>
<dbReference type="InterPro" id="IPR004809">
    <property type="entry name" value="Gln_synth_I"/>
</dbReference>
<feature type="binding site" evidence="13">
    <location>
        <position position="185"/>
    </location>
    <ligand>
        <name>ATP</name>
        <dbReference type="ChEBI" id="CHEBI:30616"/>
    </ligand>
</feature>
<dbReference type="SMART" id="SM01230">
    <property type="entry name" value="Gln-synt_C"/>
    <property type="match status" value="1"/>
</dbReference>
<dbReference type="FunFam" id="3.10.20.70:FF:000005">
    <property type="entry name" value="Glutamine synthetase"/>
    <property type="match status" value="1"/>
</dbReference>
<dbReference type="InterPro" id="IPR008147">
    <property type="entry name" value="Gln_synt_N"/>
</dbReference>
<evidence type="ECO:0000256" key="10">
    <source>
        <dbReference type="ARBA" id="ARBA00022842"/>
    </source>
</evidence>
<keyword evidence="22" id="KW-1185">Reference proteome</keyword>
<evidence type="ECO:0000256" key="18">
    <source>
        <dbReference type="RuleBase" id="RU004356"/>
    </source>
</evidence>